<sequence>KKWTEEHDVKSGQARVILTSPALVRSLNIWLETELMTNASQGFGFGFSLIQRKISGLSLGSQKCDRYLCGIPDFIVITDHKPVLGSLDKPLALLVNVHLQLNRKRLEIHSFTLDWNAGKCHLMADALSQ</sequence>
<protein>
    <recommendedName>
        <fullName evidence="3">Reverse transcriptase RNase H-like domain-containing protein</fullName>
    </recommendedName>
</protein>
<reference evidence="1 2" key="1">
    <citation type="journal article" date="2018" name="Nat. Ecol. Evol.">
        <title>Genomic signatures of mitonuclear coevolution across populations of Tigriopus californicus.</title>
        <authorList>
            <person name="Barreto F.S."/>
            <person name="Watson E.T."/>
            <person name="Lima T.G."/>
            <person name="Willett C.S."/>
            <person name="Edmands S."/>
            <person name="Li W."/>
            <person name="Burton R.S."/>
        </authorList>
    </citation>
    <scope>NUCLEOTIDE SEQUENCE [LARGE SCALE GENOMIC DNA]</scope>
    <source>
        <strain evidence="1 2">San Diego</strain>
    </source>
</reference>
<accession>A0A553PU61</accession>
<name>A0A553PU61_TIGCA</name>
<evidence type="ECO:0000313" key="2">
    <source>
        <dbReference type="Proteomes" id="UP000318571"/>
    </source>
</evidence>
<evidence type="ECO:0008006" key="3">
    <source>
        <dbReference type="Google" id="ProtNLM"/>
    </source>
</evidence>
<dbReference type="Proteomes" id="UP000318571">
    <property type="component" value="Chromosome 12"/>
</dbReference>
<comment type="caution">
    <text evidence="1">The sequence shown here is derived from an EMBL/GenBank/DDBJ whole genome shotgun (WGS) entry which is preliminary data.</text>
</comment>
<organism evidence="1 2">
    <name type="scientific">Tigriopus californicus</name>
    <name type="common">Marine copepod</name>
    <dbReference type="NCBI Taxonomy" id="6832"/>
    <lineage>
        <taxon>Eukaryota</taxon>
        <taxon>Metazoa</taxon>
        <taxon>Ecdysozoa</taxon>
        <taxon>Arthropoda</taxon>
        <taxon>Crustacea</taxon>
        <taxon>Multicrustacea</taxon>
        <taxon>Hexanauplia</taxon>
        <taxon>Copepoda</taxon>
        <taxon>Harpacticoida</taxon>
        <taxon>Harpacticidae</taxon>
        <taxon>Tigriopus</taxon>
    </lineage>
</organism>
<dbReference type="AlphaFoldDB" id="A0A553PU61"/>
<dbReference type="EMBL" id="VCGU01000001">
    <property type="protein sequence ID" value="TRY81218.1"/>
    <property type="molecule type" value="Genomic_DNA"/>
</dbReference>
<proteinExistence type="predicted"/>
<keyword evidence="2" id="KW-1185">Reference proteome</keyword>
<gene>
    <name evidence="1" type="ORF">TCAL_15483</name>
</gene>
<evidence type="ECO:0000313" key="1">
    <source>
        <dbReference type="EMBL" id="TRY81218.1"/>
    </source>
</evidence>
<dbReference type="STRING" id="6832.A0A553PU61"/>
<feature type="non-terminal residue" evidence="1">
    <location>
        <position position="129"/>
    </location>
</feature>
<feature type="non-terminal residue" evidence="1">
    <location>
        <position position="1"/>
    </location>
</feature>